<evidence type="ECO:0000313" key="2">
    <source>
        <dbReference type="Proteomes" id="UP000305067"/>
    </source>
</evidence>
<dbReference type="PANTHER" id="PTHR47332">
    <property type="entry name" value="SET DOMAIN-CONTAINING PROTEIN 5"/>
    <property type="match status" value="1"/>
</dbReference>
<dbReference type="InterPro" id="IPR046341">
    <property type="entry name" value="SET_dom_sf"/>
</dbReference>
<gene>
    <name evidence="1" type="ORF">BDV98DRAFT_575992</name>
</gene>
<keyword evidence="2" id="KW-1185">Reference proteome</keyword>
<proteinExistence type="predicted"/>
<dbReference type="STRING" id="1884261.A0A5C3QDD6"/>
<reference evidence="1 2" key="1">
    <citation type="journal article" date="2019" name="Nat. Ecol. Evol.">
        <title>Megaphylogeny resolves global patterns of mushroom evolution.</title>
        <authorList>
            <person name="Varga T."/>
            <person name="Krizsan K."/>
            <person name="Foldi C."/>
            <person name="Dima B."/>
            <person name="Sanchez-Garcia M."/>
            <person name="Sanchez-Ramirez S."/>
            <person name="Szollosi G.J."/>
            <person name="Szarkandi J.G."/>
            <person name="Papp V."/>
            <person name="Albert L."/>
            <person name="Andreopoulos W."/>
            <person name="Angelini C."/>
            <person name="Antonin V."/>
            <person name="Barry K.W."/>
            <person name="Bougher N.L."/>
            <person name="Buchanan P."/>
            <person name="Buyck B."/>
            <person name="Bense V."/>
            <person name="Catcheside P."/>
            <person name="Chovatia M."/>
            <person name="Cooper J."/>
            <person name="Damon W."/>
            <person name="Desjardin D."/>
            <person name="Finy P."/>
            <person name="Geml J."/>
            <person name="Haridas S."/>
            <person name="Hughes K."/>
            <person name="Justo A."/>
            <person name="Karasinski D."/>
            <person name="Kautmanova I."/>
            <person name="Kiss B."/>
            <person name="Kocsube S."/>
            <person name="Kotiranta H."/>
            <person name="LaButti K.M."/>
            <person name="Lechner B.E."/>
            <person name="Liimatainen K."/>
            <person name="Lipzen A."/>
            <person name="Lukacs Z."/>
            <person name="Mihaltcheva S."/>
            <person name="Morgado L.N."/>
            <person name="Niskanen T."/>
            <person name="Noordeloos M.E."/>
            <person name="Ohm R.A."/>
            <person name="Ortiz-Santana B."/>
            <person name="Ovrebo C."/>
            <person name="Racz N."/>
            <person name="Riley R."/>
            <person name="Savchenko A."/>
            <person name="Shiryaev A."/>
            <person name="Soop K."/>
            <person name="Spirin V."/>
            <person name="Szebenyi C."/>
            <person name="Tomsovsky M."/>
            <person name="Tulloss R.E."/>
            <person name="Uehling J."/>
            <person name="Grigoriev I.V."/>
            <person name="Vagvolgyi C."/>
            <person name="Papp T."/>
            <person name="Martin F.M."/>
            <person name="Miettinen O."/>
            <person name="Hibbett D.S."/>
            <person name="Nagy L.G."/>
        </authorList>
    </citation>
    <scope>NUCLEOTIDE SEQUENCE [LARGE SCALE GENOMIC DNA]</scope>
    <source>
        <strain evidence="1 2">CBS 309.79</strain>
    </source>
</reference>
<organism evidence="1 2">
    <name type="scientific">Pterulicium gracile</name>
    <dbReference type="NCBI Taxonomy" id="1884261"/>
    <lineage>
        <taxon>Eukaryota</taxon>
        <taxon>Fungi</taxon>
        <taxon>Dikarya</taxon>
        <taxon>Basidiomycota</taxon>
        <taxon>Agaricomycotina</taxon>
        <taxon>Agaricomycetes</taxon>
        <taxon>Agaricomycetidae</taxon>
        <taxon>Agaricales</taxon>
        <taxon>Pleurotineae</taxon>
        <taxon>Pterulaceae</taxon>
        <taxon>Pterulicium</taxon>
    </lineage>
</organism>
<dbReference type="Proteomes" id="UP000305067">
    <property type="component" value="Unassembled WGS sequence"/>
</dbReference>
<dbReference type="SUPFAM" id="SSF82199">
    <property type="entry name" value="SET domain"/>
    <property type="match status" value="1"/>
</dbReference>
<dbReference type="EMBL" id="ML178859">
    <property type="protein sequence ID" value="TFK96473.1"/>
    <property type="molecule type" value="Genomic_DNA"/>
</dbReference>
<dbReference type="OrthoDB" id="3064953at2759"/>
<dbReference type="InterPro" id="IPR053185">
    <property type="entry name" value="SET_domain_protein"/>
</dbReference>
<dbReference type="PANTHER" id="PTHR47332:SF4">
    <property type="entry name" value="SET DOMAIN-CONTAINING PROTEIN 5"/>
    <property type="match status" value="1"/>
</dbReference>
<evidence type="ECO:0008006" key="3">
    <source>
        <dbReference type="Google" id="ProtNLM"/>
    </source>
</evidence>
<accession>A0A5C3QDD6</accession>
<dbReference type="AlphaFoldDB" id="A0A5C3QDD6"/>
<evidence type="ECO:0000313" key="1">
    <source>
        <dbReference type="EMBL" id="TFK96473.1"/>
    </source>
</evidence>
<name>A0A5C3QDD6_9AGAR</name>
<protein>
    <recommendedName>
        <fullName evidence="3">SET domain-containing protein</fullName>
    </recommendedName>
</protein>
<sequence>MHEDLPPDHIIVSVIPQSKEGTALDGYTQCIIPNRTKKYIMTTPNFPAAVPPPSLGLAYKVTKLPGKGLGILAMRDVQGGQLVLAERPLVICPLVLPSQEYIKSMPDHFTIEDYLIAALQGNERFMEVSFSTMPAEKKPAFLALHSAHTADGSGPIVGRLRTNTFGIHELMENPEEVHDQERTFSGICEVGSRFNHRYVDLDFCATIAV</sequence>